<gene>
    <name evidence="4" type="ORF">PILCRDRAFT_2494</name>
</gene>
<feature type="domain" description="Septin-type G" evidence="3">
    <location>
        <begin position="133"/>
        <end position="610"/>
    </location>
</feature>
<evidence type="ECO:0000256" key="2">
    <source>
        <dbReference type="SAM" id="MobiDB-lite"/>
    </source>
</evidence>
<keyword evidence="5" id="KW-1185">Reference proteome</keyword>
<feature type="compositionally biased region" description="Basic and acidic residues" evidence="2">
    <location>
        <begin position="443"/>
        <end position="460"/>
    </location>
</feature>
<organism evidence="4 5">
    <name type="scientific">Piloderma croceum (strain F 1598)</name>
    <dbReference type="NCBI Taxonomy" id="765440"/>
    <lineage>
        <taxon>Eukaryota</taxon>
        <taxon>Fungi</taxon>
        <taxon>Dikarya</taxon>
        <taxon>Basidiomycota</taxon>
        <taxon>Agaricomycotina</taxon>
        <taxon>Agaricomycetes</taxon>
        <taxon>Agaricomycetidae</taxon>
        <taxon>Atheliales</taxon>
        <taxon>Atheliaceae</taxon>
        <taxon>Piloderma</taxon>
    </lineage>
</organism>
<feature type="compositionally biased region" description="Acidic residues" evidence="2">
    <location>
        <begin position="305"/>
        <end position="314"/>
    </location>
</feature>
<evidence type="ECO:0000259" key="3">
    <source>
        <dbReference type="PROSITE" id="PS51719"/>
    </source>
</evidence>
<dbReference type="PROSITE" id="PS51719">
    <property type="entry name" value="G_SEPTIN"/>
    <property type="match status" value="1"/>
</dbReference>
<dbReference type="Proteomes" id="UP000054166">
    <property type="component" value="Unassembled WGS sequence"/>
</dbReference>
<dbReference type="AlphaFoldDB" id="A0A0C3GBW4"/>
<keyword evidence="1" id="KW-0547">Nucleotide-binding</keyword>
<dbReference type="InParanoid" id="A0A0C3GBW4"/>
<comment type="similarity">
    <text evidence="1">Belongs to the TRAFAC class TrmE-Era-EngA-EngB-Septin-like GTPase superfamily. Septin GTPase family.</text>
</comment>
<evidence type="ECO:0000256" key="1">
    <source>
        <dbReference type="RuleBase" id="RU004560"/>
    </source>
</evidence>
<dbReference type="STRING" id="765440.A0A0C3GBW4"/>
<feature type="compositionally biased region" description="Basic residues" evidence="2">
    <location>
        <begin position="1"/>
        <end position="10"/>
    </location>
</feature>
<reference evidence="4 5" key="1">
    <citation type="submission" date="2014-04" db="EMBL/GenBank/DDBJ databases">
        <authorList>
            <consortium name="DOE Joint Genome Institute"/>
            <person name="Kuo A."/>
            <person name="Tarkka M."/>
            <person name="Buscot F."/>
            <person name="Kohler A."/>
            <person name="Nagy L.G."/>
            <person name="Floudas D."/>
            <person name="Copeland A."/>
            <person name="Barry K.W."/>
            <person name="Cichocki N."/>
            <person name="Veneault-Fourrey C."/>
            <person name="LaButti K."/>
            <person name="Lindquist E.A."/>
            <person name="Lipzen A."/>
            <person name="Lundell T."/>
            <person name="Morin E."/>
            <person name="Murat C."/>
            <person name="Sun H."/>
            <person name="Tunlid A."/>
            <person name="Henrissat B."/>
            <person name="Grigoriev I.V."/>
            <person name="Hibbett D.S."/>
            <person name="Martin F."/>
            <person name="Nordberg H.P."/>
            <person name="Cantor M.N."/>
            <person name="Hua S.X."/>
        </authorList>
    </citation>
    <scope>NUCLEOTIDE SEQUENCE [LARGE SCALE GENOMIC DNA]</scope>
    <source>
        <strain evidence="4 5">F 1598</strain>
    </source>
</reference>
<dbReference type="InterPro" id="IPR027417">
    <property type="entry name" value="P-loop_NTPase"/>
</dbReference>
<dbReference type="Pfam" id="PF00735">
    <property type="entry name" value="Septin"/>
    <property type="match status" value="3"/>
</dbReference>
<dbReference type="PANTHER" id="PTHR18884">
    <property type="entry name" value="SEPTIN"/>
    <property type="match status" value="1"/>
</dbReference>
<feature type="region of interest" description="Disordered" evidence="2">
    <location>
        <begin position="1"/>
        <end position="68"/>
    </location>
</feature>
<feature type="region of interest" description="Disordered" evidence="2">
    <location>
        <begin position="274"/>
        <end position="320"/>
    </location>
</feature>
<evidence type="ECO:0000313" key="4">
    <source>
        <dbReference type="EMBL" id="KIM89234.1"/>
    </source>
</evidence>
<accession>A0A0C3GBW4</accession>
<dbReference type="SUPFAM" id="SSF52540">
    <property type="entry name" value="P-loop containing nucleoside triphosphate hydrolases"/>
    <property type="match status" value="1"/>
</dbReference>
<dbReference type="OrthoDB" id="10261408at2759"/>
<dbReference type="EMBL" id="KN832975">
    <property type="protein sequence ID" value="KIM89234.1"/>
    <property type="molecule type" value="Genomic_DNA"/>
</dbReference>
<dbReference type="GO" id="GO:0005525">
    <property type="term" value="F:GTP binding"/>
    <property type="evidence" value="ECO:0007669"/>
    <property type="project" value="UniProtKB-KW"/>
</dbReference>
<dbReference type="InterPro" id="IPR030379">
    <property type="entry name" value="G_SEPTIN_dom"/>
</dbReference>
<evidence type="ECO:0000313" key="5">
    <source>
        <dbReference type="Proteomes" id="UP000054166"/>
    </source>
</evidence>
<feature type="compositionally biased region" description="Acidic residues" evidence="2">
    <location>
        <begin position="402"/>
        <end position="418"/>
    </location>
</feature>
<feature type="compositionally biased region" description="Basic residues" evidence="2">
    <location>
        <begin position="429"/>
        <end position="442"/>
    </location>
</feature>
<keyword evidence="1" id="KW-0342">GTP-binding</keyword>
<protein>
    <recommendedName>
        <fullName evidence="3">Septin-type G domain-containing protein</fullName>
    </recommendedName>
</protein>
<dbReference type="Gene3D" id="3.40.50.300">
    <property type="entry name" value="P-loop containing nucleotide triphosphate hydrolases"/>
    <property type="match status" value="1"/>
</dbReference>
<feature type="compositionally biased region" description="Low complexity" evidence="2">
    <location>
        <begin position="274"/>
        <end position="285"/>
    </location>
</feature>
<feature type="compositionally biased region" description="Low complexity" evidence="2">
    <location>
        <begin position="21"/>
        <end position="32"/>
    </location>
</feature>
<name>A0A0C3GBW4_PILCF</name>
<dbReference type="HOGENOM" id="CLU_031563_0_0_1"/>
<sequence>MFSFRRKSSKKGQNSEEDTQLKSSPSLPKLPSQGIPWPETLVDVAAIRQEPESQDRSPQGAAKMSFSTSLSGVDQAPVSFHKPFRGTSSIDGEVSGGTISSLYMSHPPSSFEIWKASPLPSPITRPSQRRTRQPPTFNLMVVGGQGTGKTSFLRLLLETADISPTATSDQRAAMDRFLNAGTKRTQCIQTACVEICESRFDRVLFSVIDTPGLDFSEGRELRLERQVSAVIKYLDTQFADTMSEESKVVRQSKGDQHIHLCVYMVDPSAIMTASTRRARSSVPSRVRARSEATVSVPPQTPEAEKDQDDSDEDSAERLTMSPAEIRVIRRLSARANVLPVIARADSLTDDKLAAVKDAVRKDLQEAGLDFGLFGPARAQANGTAQRPNGHANGFANGLDELNGVEEVAEDSDEEEEIEERPSRPVIKLRPSRHSGRVSRSRSRRDLKSAAENEGDSPRDVDRESIANVRFSAHIVSKTDLSTLLPFALIAPENASKRKQVKVRPVSTDSRVSNYSSAVEEPMEDAQETLVQHNMSPSLSNRNLAYLQGPPADLKGVFTRKFRWGTVDVLDPNHCDFAALRTAVLSTHLKVLKTRTREVLYEKYRTEKLLAWRATRSIDQEETKRMLEALQI</sequence>
<feature type="region of interest" description="Disordered" evidence="2">
    <location>
        <begin position="379"/>
        <end position="460"/>
    </location>
</feature>
<reference evidence="5" key="2">
    <citation type="submission" date="2015-01" db="EMBL/GenBank/DDBJ databases">
        <title>Evolutionary Origins and Diversification of the Mycorrhizal Mutualists.</title>
        <authorList>
            <consortium name="DOE Joint Genome Institute"/>
            <consortium name="Mycorrhizal Genomics Consortium"/>
            <person name="Kohler A."/>
            <person name="Kuo A."/>
            <person name="Nagy L.G."/>
            <person name="Floudas D."/>
            <person name="Copeland A."/>
            <person name="Barry K.W."/>
            <person name="Cichocki N."/>
            <person name="Veneault-Fourrey C."/>
            <person name="LaButti K."/>
            <person name="Lindquist E.A."/>
            <person name="Lipzen A."/>
            <person name="Lundell T."/>
            <person name="Morin E."/>
            <person name="Murat C."/>
            <person name="Riley R."/>
            <person name="Ohm R."/>
            <person name="Sun H."/>
            <person name="Tunlid A."/>
            <person name="Henrissat B."/>
            <person name="Grigoriev I.V."/>
            <person name="Hibbett D.S."/>
            <person name="Martin F."/>
        </authorList>
    </citation>
    <scope>NUCLEOTIDE SEQUENCE [LARGE SCALE GENOMIC DNA]</scope>
    <source>
        <strain evidence="5">F 1598</strain>
    </source>
</reference>
<proteinExistence type="inferred from homology"/>